<dbReference type="Proteomes" id="UP001474120">
    <property type="component" value="Unassembled WGS sequence"/>
</dbReference>
<reference evidence="5 6" key="1">
    <citation type="submission" date="2024-04" db="EMBL/GenBank/DDBJ databases">
        <title>whole genome sequencing of Lutimonas vermicola strain IMCC1616.</title>
        <authorList>
            <person name="Bae S.S."/>
        </authorList>
    </citation>
    <scope>NUCLEOTIDE SEQUENCE [LARGE SCALE GENOMIC DNA]</scope>
    <source>
        <strain evidence="5 6">IMCC1616</strain>
    </source>
</reference>
<dbReference type="InterPro" id="IPR029000">
    <property type="entry name" value="Cyclophilin-like_dom_sf"/>
</dbReference>
<protein>
    <recommendedName>
        <fullName evidence="3">Peptidyl-prolyl cis-trans isomerase</fullName>
        <shortName evidence="3">PPIase</shortName>
        <ecNumber evidence="3">5.2.1.8</ecNumber>
    </recommendedName>
</protein>
<dbReference type="EC" id="5.2.1.8" evidence="3"/>
<comment type="function">
    <text evidence="3">PPIases accelerate the folding of proteins. It catalyzes the cis-trans isomerization of proline imidic peptide bonds in oligopeptides.</text>
</comment>
<evidence type="ECO:0000313" key="5">
    <source>
        <dbReference type="EMBL" id="MEL4454603.1"/>
    </source>
</evidence>
<name>A0ABU9KXQ4_9FLAO</name>
<keyword evidence="1 3" id="KW-0697">Rotamase</keyword>
<evidence type="ECO:0000256" key="3">
    <source>
        <dbReference type="RuleBase" id="RU363019"/>
    </source>
</evidence>
<comment type="similarity">
    <text evidence="3">Belongs to the cyclophilin-type PPIase family.</text>
</comment>
<feature type="domain" description="PPIase cyclophilin-type" evidence="4">
    <location>
        <begin position="98"/>
        <end position="244"/>
    </location>
</feature>
<sequence length="250" mass="28997">MLFETILYICRQDDSFDSMKIIFQLLAILILFWVLSCKKENSTHPDTSVLDKNKVKEAKKNVLEARPKDSINNENAVSFLTLYGKENAENTVLIKTRLGNITIRLYEDTPLHRASFIFLAKMGYFDTTCFYRVVPDFIIQGGESERLDTQAYKARYERYKIPPEFNEKRRHKYGAVASARDWVNNPRKYSTAFEFYIVQSRKGAHHLDGEHTVFGEVISGFNTIDKIVNLEAGSDEWPLNDVFMKIEVLN</sequence>
<dbReference type="PROSITE" id="PS50072">
    <property type="entry name" value="CSA_PPIASE_2"/>
    <property type="match status" value="1"/>
</dbReference>
<dbReference type="EMBL" id="JBCDNA010000001">
    <property type="protein sequence ID" value="MEL4454603.1"/>
    <property type="molecule type" value="Genomic_DNA"/>
</dbReference>
<dbReference type="PRINTS" id="PR00153">
    <property type="entry name" value="CSAPPISMRASE"/>
</dbReference>
<proteinExistence type="inferred from homology"/>
<dbReference type="InterPro" id="IPR002130">
    <property type="entry name" value="Cyclophilin-type_PPIase_dom"/>
</dbReference>
<gene>
    <name evidence="5" type="ORF">AABB81_01755</name>
</gene>
<dbReference type="GO" id="GO:0003755">
    <property type="term" value="F:peptidyl-prolyl cis-trans isomerase activity"/>
    <property type="evidence" value="ECO:0007669"/>
    <property type="project" value="UniProtKB-EC"/>
</dbReference>
<evidence type="ECO:0000256" key="2">
    <source>
        <dbReference type="ARBA" id="ARBA00023235"/>
    </source>
</evidence>
<keyword evidence="2 3" id="KW-0413">Isomerase</keyword>
<accession>A0ABU9KXQ4</accession>
<dbReference type="Gene3D" id="2.40.100.10">
    <property type="entry name" value="Cyclophilin-like"/>
    <property type="match status" value="1"/>
</dbReference>
<evidence type="ECO:0000256" key="1">
    <source>
        <dbReference type="ARBA" id="ARBA00023110"/>
    </source>
</evidence>
<evidence type="ECO:0000313" key="6">
    <source>
        <dbReference type="Proteomes" id="UP001474120"/>
    </source>
</evidence>
<dbReference type="PANTHER" id="PTHR45625">
    <property type="entry name" value="PEPTIDYL-PROLYL CIS-TRANS ISOMERASE-RELATED"/>
    <property type="match status" value="1"/>
</dbReference>
<dbReference type="PANTHER" id="PTHR45625:SF4">
    <property type="entry name" value="PEPTIDYLPROLYL ISOMERASE DOMAIN AND WD REPEAT-CONTAINING PROTEIN 1"/>
    <property type="match status" value="1"/>
</dbReference>
<dbReference type="SUPFAM" id="SSF50891">
    <property type="entry name" value="Cyclophilin-like"/>
    <property type="match status" value="1"/>
</dbReference>
<organism evidence="5 6">
    <name type="scientific">Lutimonas vermicola</name>
    <dbReference type="NCBI Taxonomy" id="414288"/>
    <lineage>
        <taxon>Bacteria</taxon>
        <taxon>Pseudomonadati</taxon>
        <taxon>Bacteroidota</taxon>
        <taxon>Flavobacteriia</taxon>
        <taxon>Flavobacteriales</taxon>
        <taxon>Flavobacteriaceae</taxon>
        <taxon>Lutimonas</taxon>
    </lineage>
</organism>
<keyword evidence="6" id="KW-1185">Reference proteome</keyword>
<dbReference type="InterPro" id="IPR044666">
    <property type="entry name" value="Cyclophilin_A-like"/>
</dbReference>
<comment type="catalytic activity">
    <reaction evidence="3">
        <text>[protein]-peptidylproline (omega=180) = [protein]-peptidylproline (omega=0)</text>
        <dbReference type="Rhea" id="RHEA:16237"/>
        <dbReference type="Rhea" id="RHEA-COMP:10747"/>
        <dbReference type="Rhea" id="RHEA-COMP:10748"/>
        <dbReference type="ChEBI" id="CHEBI:83833"/>
        <dbReference type="ChEBI" id="CHEBI:83834"/>
        <dbReference type="EC" id="5.2.1.8"/>
    </reaction>
</comment>
<comment type="caution">
    <text evidence="5">The sequence shown here is derived from an EMBL/GenBank/DDBJ whole genome shotgun (WGS) entry which is preliminary data.</text>
</comment>
<dbReference type="RefSeq" id="WP_342158180.1">
    <property type="nucleotide sequence ID" value="NZ_JBCDNA010000001.1"/>
</dbReference>
<evidence type="ECO:0000259" key="4">
    <source>
        <dbReference type="PROSITE" id="PS50072"/>
    </source>
</evidence>
<dbReference type="Pfam" id="PF00160">
    <property type="entry name" value="Pro_isomerase"/>
    <property type="match status" value="1"/>
</dbReference>
<dbReference type="CDD" id="cd00317">
    <property type="entry name" value="cyclophilin"/>
    <property type="match status" value="1"/>
</dbReference>